<dbReference type="OrthoDB" id="43547at2759"/>
<feature type="region of interest" description="Disordered" evidence="1">
    <location>
        <begin position="225"/>
        <end position="252"/>
    </location>
</feature>
<dbReference type="GO" id="GO:0005777">
    <property type="term" value="C:peroxisome"/>
    <property type="evidence" value="ECO:0007669"/>
    <property type="project" value="InterPro"/>
</dbReference>
<dbReference type="InterPro" id="IPR033228">
    <property type="entry name" value="SZT2"/>
</dbReference>
<dbReference type="EnsemblMetazoa" id="Aqu2.1.06423_001">
    <property type="protein sequence ID" value="Aqu2.1.06423_001"/>
    <property type="gene ID" value="Aqu2.1.06423"/>
</dbReference>
<accession>A0A1X7SWD4</accession>
<organism evidence="2">
    <name type="scientific">Amphimedon queenslandica</name>
    <name type="common">Sponge</name>
    <dbReference type="NCBI Taxonomy" id="400682"/>
    <lineage>
        <taxon>Eukaryota</taxon>
        <taxon>Metazoa</taxon>
        <taxon>Porifera</taxon>
        <taxon>Demospongiae</taxon>
        <taxon>Heteroscleromorpha</taxon>
        <taxon>Haplosclerida</taxon>
        <taxon>Niphatidae</taxon>
        <taxon>Amphimedon</taxon>
    </lineage>
</organism>
<feature type="compositionally biased region" description="Polar residues" evidence="1">
    <location>
        <begin position="236"/>
        <end position="246"/>
    </location>
</feature>
<dbReference type="PANTHER" id="PTHR14918">
    <property type="entry name" value="KICSTOR COMPLEX PROTEIN SZT2"/>
    <property type="match status" value="1"/>
</dbReference>
<protein>
    <submittedName>
        <fullName evidence="2">Uncharacterized protein</fullName>
    </submittedName>
</protein>
<proteinExistence type="predicted"/>
<reference evidence="2" key="1">
    <citation type="submission" date="2017-05" db="UniProtKB">
        <authorList>
            <consortium name="EnsemblMetazoa"/>
        </authorList>
    </citation>
    <scope>IDENTIFICATION</scope>
</reference>
<dbReference type="AlphaFoldDB" id="A0A1X7SWD4"/>
<sequence>MKEFTSPVLYHQEWALPSNYSITPLLSHTVSYTSSSLSEMSFSLFKYDKLDQTYSKIPLPSDKTPPKATPIPTDYILIGRDLQQWKESSDPSDPTKHFEEVWSDALRCLPLASWKEVGMASLPLQAAAKKHNCFVPRHQFLMGTIGHGKFEVWLYNVSETRLRKLKVQLTSLLNWQTTRTGFLHQLLSQKMGLFHHTTGKDISSAVQLANKYCTTPQNIGIIVKQSRPPPEEMSPATITRQFSRSAPPTPQIELDSFYQDKQPLSPLPSKPTDPVTRHGIQFREMLSHQRETSKQKELLGKVFESWEQRGIDNSAPISTEVIAKLKRTSRLLHFCSSPLLFFPGTTTQSIKEGGGAKVGGASQDEQDSTWT</sequence>
<dbReference type="STRING" id="400682.A0A1X7SWD4"/>
<name>A0A1X7SWD4_AMPQE</name>
<evidence type="ECO:0000256" key="1">
    <source>
        <dbReference type="SAM" id="MobiDB-lite"/>
    </source>
</evidence>
<feature type="region of interest" description="Disordered" evidence="1">
    <location>
        <begin position="351"/>
        <end position="371"/>
    </location>
</feature>
<dbReference type="PANTHER" id="PTHR14918:SF3">
    <property type="entry name" value="KICSTOR COMPLEX PROTEIN SZT2"/>
    <property type="match status" value="1"/>
</dbReference>
<dbReference type="InParanoid" id="A0A1X7SWD4"/>
<evidence type="ECO:0000313" key="2">
    <source>
        <dbReference type="EnsemblMetazoa" id="Aqu2.1.06423_001"/>
    </source>
</evidence>